<protein>
    <recommendedName>
        <fullName evidence="10">Galactose-1-phosphate uridylyltransferase</fullName>
        <shortName evidence="10">Gal-1-P uridylyltransferase</shortName>
        <ecNumber evidence="10">2.7.7.12</ecNumber>
    </recommendedName>
    <alternativeName>
        <fullName evidence="10">UDP-glucose--hexose-1-phosphate uridylyltransferase</fullName>
    </alternativeName>
</protein>
<dbReference type="eggNOG" id="COG4468">
    <property type="taxonomic scope" value="Bacteria"/>
</dbReference>
<evidence type="ECO:0000313" key="14">
    <source>
        <dbReference type="Proteomes" id="UP000008467"/>
    </source>
</evidence>
<evidence type="ECO:0000256" key="2">
    <source>
        <dbReference type="ARBA" id="ARBA00004496"/>
    </source>
</evidence>
<organism evidence="13 14">
    <name type="scientific">Cellulosilyticum lentocellum (strain ATCC 49066 / DSM 5427 / NCIMB 11756 / RHM5)</name>
    <name type="common">Clostridium lentocellum</name>
    <dbReference type="NCBI Taxonomy" id="642492"/>
    <lineage>
        <taxon>Bacteria</taxon>
        <taxon>Bacillati</taxon>
        <taxon>Bacillota</taxon>
        <taxon>Clostridia</taxon>
        <taxon>Lachnospirales</taxon>
        <taxon>Cellulosilyticaceae</taxon>
        <taxon>Cellulosilyticum</taxon>
    </lineage>
</organism>
<dbReference type="GO" id="GO:0005737">
    <property type="term" value="C:cytoplasm"/>
    <property type="evidence" value="ECO:0007669"/>
    <property type="project" value="UniProtKB-SubCell"/>
</dbReference>
<evidence type="ECO:0000256" key="8">
    <source>
        <dbReference type="ARBA" id="ARBA00023144"/>
    </source>
</evidence>
<dbReference type="HAMAP" id="MF_00571">
    <property type="entry name" value="GalP_UDP_trans"/>
    <property type="match status" value="1"/>
</dbReference>
<dbReference type="PROSITE" id="PS01163">
    <property type="entry name" value="GAL_P_UDP_TRANSF_II"/>
    <property type="match status" value="1"/>
</dbReference>
<dbReference type="KEGG" id="cle:Clole_2969"/>
<dbReference type="InterPro" id="IPR005850">
    <property type="entry name" value="GalP_Utransf_C"/>
</dbReference>
<comment type="similarity">
    <text evidence="4 10">Belongs to the galactose-1-phosphate uridylyltransferase type 2 family.</text>
</comment>
<dbReference type="GO" id="GO:0006012">
    <property type="term" value="P:galactose metabolic process"/>
    <property type="evidence" value="ECO:0007669"/>
    <property type="project" value="UniProtKB-UniRule"/>
</dbReference>
<evidence type="ECO:0000256" key="1">
    <source>
        <dbReference type="ARBA" id="ARBA00001107"/>
    </source>
</evidence>
<dbReference type="InterPro" id="IPR005849">
    <property type="entry name" value="GalP_Utransf_N"/>
</dbReference>
<evidence type="ECO:0000256" key="9">
    <source>
        <dbReference type="ARBA" id="ARBA00023277"/>
    </source>
</evidence>
<dbReference type="NCBIfam" id="NF003629">
    <property type="entry name" value="PRK05270.1-2"/>
    <property type="match status" value="1"/>
</dbReference>
<evidence type="ECO:0000256" key="3">
    <source>
        <dbReference type="ARBA" id="ARBA00004947"/>
    </source>
</evidence>
<dbReference type="UniPathway" id="UPA00214"/>
<evidence type="ECO:0000256" key="4">
    <source>
        <dbReference type="ARBA" id="ARBA00008706"/>
    </source>
</evidence>
<dbReference type="EMBL" id="CP002582">
    <property type="protein sequence ID" value="ADZ84666.1"/>
    <property type="molecule type" value="Genomic_DNA"/>
</dbReference>
<dbReference type="InterPro" id="IPR023425">
    <property type="entry name" value="GalP_uridyl_Trfase_II_CS"/>
</dbReference>
<dbReference type="Proteomes" id="UP000008467">
    <property type="component" value="Chromosome"/>
</dbReference>
<dbReference type="PANTHER" id="PTHR39191">
    <property type="entry name" value="GALACTOSE-1-PHOSPHATE URIDYLYLTRANSFERASE"/>
    <property type="match status" value="1"/>
</dbReference>
<gene>
    <name evidence="10" type="primary">galT</name>
    <name evidence="13" type="ordered locus">Clole_2969</name>
</gene>
<dbReference type="PIRSF" id="PIRSF006005">
    <property type="entry name" value="GalT_BS"/>
    <property type="match status" value="1"/>
</dbReference>
<accession>F2JML5</accession>
<keyword evidence="14" id="KW-1185">Reference proteome</keyword>
<evidence type="ECO:0000256" key="6">
    <source>
        <dbReference type="ARBA" id="ARBA00022679"/>
    </source>
</evidence>
<dbReference type="RefSeq" id="WP_013657946.1">
    <property type="nucleotide sequence ID" value="NC_015275.1"/>
</dbReference>
<evidence type="ECO:0000259" key="12">
    <source>
        <dbReference type="Pfam" id="PF02744"/>
    </source>
</evidence>
<name>F2JML5_CELLD</name>
<keyword evidence="8 10" id="KW-0299">Galactose metabolism</keyword>
<dbReference type="PANTHER" id="PTHR39191:SF1">
    <property type="entry name" value="DUF4922 DOMAIN-CONTAINING PROTEIN"/>
    <property type="match status" value="1"/>
</dbReference>
<keyword evidence="6 10" id="KW-0808">Transferase</keyword>
<evidence type="ECO:0000259" key="11">
    <source>
        <dbReference type="Pfam" id="PF01087"/>
    </source>
</evidence>
<reference evidence="13 14" key="1">
    <citation type="journal article" date="2011" name="J. Bacteriol.">
        <title>Complete genome sequence of the cellulose-degrading bacterium Cellulosilyticum lentocellum.</title>
        <authorList>
            <consortium name="US DOE Joint Genome Institute"/>
            <person name="Miller D.A."/>
            <person name="Suen G."/>
            <person name="Bruce D."/>
            <person name="Copeland A."/>
            <person name="Cheng J.F."/>
            <person name="Detter C."/>
            <person name="Goodwin L.A."/>
            <person name="Han C.S."/>
            <person name="Hauser L.J."/>
            <person name="Land M.L."/>
            <person name="Lapidus A."/>
            <person name="Lucas S."/>
            <person name="Meincke L."/>
            <person name="Pitluck S."/>
            <person name="Tapia R."/>
            <person name="Teshima H."/>
            <person name="Woyke T."/>
            <person name="Fox B.G."/>
            <person name="Angert E.R."/>
            <person name="Currie C.R."/>
        </authorList>
    </citation>
    <scope>NUCLEOTIDE SEQUENCE [LARGE SCALE GENOMIC DNA]</scope>
    <source>
        <strain evidence="14">ATCC 49066 / DSM 5427 / NCIMB 11756 / RHM5</strain>
    </source>
</reference>
<keyword evidence="7 10" id="KW-0548">Nucleotidyltransferase</keyword>
<proteinExistence type="inferred from homology"/>
<dbReference type="STRING" id="642492.Clole_2969"/>
<comment type="catalytic activity">
    <reaction evidence="1 10">
        <text>alpha-D-galactose 1-phosphate + UDP-alpha-D-glucose = alpha-D-glucose 1-phosphate + UDP-alpha-D-galactose</text>
        <dbReference type="Rhea" id="RHEA:13989"/>
        <dbReference type="ChEBI" id="CHEBI:58336"/>
        <dbReference type="ChEBI" id="CHEBI:58601"/>
        <dbReference type="ChEBI" id="CHEBI:58885"/>
        <dbReference type="ChEBI" id="CHEBI:66914"/>
        <dbReference type="EC" id="2.7.7.12"/>
    </reaction>
</comment>
<evidence type="ECO:0000256" key="5">
    <source>
        <dbReference type="ARBA" id="ARBA00022490"/>
    </source>
</evidence>
<dbReference type="Pfam" id="PF02744">
    <property type="entry name" value="GalP_UDP_tr_C"/>
    <property type="match status" value="1"/>
</dbReference>
<keyword evidence="5 10" id="KW-0963">Cytoplasm</keyword>
<feature type="domain" description="Galactose-1-phosphate uridyl transferase N-terminal" evidence="11">
    <location>
        <begin position="21"/>
        <end position="230"/>
    </location>
</feature>
<dbReference type="EC" id="2.7.7.12" evidence="10"/>
<dbReference type="HOGENOM" id="CLU_047799_0_0_9"/>
<sequence length="490" mass="55973">MSSLCDLINRLITIAIENTLITKRDAIYVRNRIMALYRVTEYTVPSEKCFLNFYETLDALADIAVNNGFIEDTLAEKDIFTSTIMNVFLPSPQGIEDDFWKAYEHSPTSATSYFYQLSQNSNYIKMNRIAKNVEFRTSSPYGSLDITINLSKPEKDPKEIARLKNVPASHYPSCLLCIENEGYAGTLSHPDRANHRTIALHLNNKDWMLQYSPYLYYNEHCILLSQTHEPMSLTKNSFYNLLDFVKLFPHYFIGSNADLPIVGGSILSHEHYQGGCYEFPINRATTLETFTLNTYPSVTVEILNWPLTTIKLSSPQLEDVAECTNYIYETWKTYSDAEVNILAETDGTRHNTITPIAKKTGENYVMYVVLRNNRTSDEHPLGIFHPHADVHHIKKENIGLIEVMGLAILPGRLLNELEEVKAYIQGQEVEVKPYHLPWAEELKALYGGSEINAFIQAALGKKFTRVLEDAGVFKLNQEGLTHFRKFIHTL</sequence>
<evidence type="ECO:0000256" key="7">
    <source>
        <dbReference type="ARBA" id="ARBA00022695"/>
    </source>
</evidence>
<dbReference type="AlphaFoldDB" id="F2JML5"/>
<dbReference type="Pfam" id="PF01087">
    <property type="entry name" value="GalP_UDP_transf"/>
    <property type="match status" value="1"/>
</dbReference>
<evidence type="ECO:0000256" key="10">
    <source>
        <dbReference type="HAMAP-Rule" id="MF_00571"/>
    </source>
</evidence>
<dbReference type="InterPro" id="IPR000766">
    <property type="entry name" value="GalP_uridyl_Trfase_II"/>
</dbReference>
<comment type="subcellular location">
    <subcellularLocation>
        <location evidence="2 10">Cytoplasm</location>
    </subcellularLocation>
</comment>
<evidence type="ECO:0000313" key="13">
    <source>
        <dbReference type="EMBL" id="ADZ84666.1"/>
    </source>
</evidence>
<dbReference type="GO" id="GO:0008108">
    <property type="term" value="F:UDP-glucose:hexose-1-phosphate uridylyltransferase activity"/>
    <property type="evidence" value="ECO:0007669"/>
    <property type="project" value="UniProtKB-UniRule"/>
</dbReference>
<comment type="pathway">
    <text evidence="3 10">Carbohydrate metabolism; galactose metabolism.</text>
</comment>
<feature type="domain" description="Galactose-1-phosphate uridyl transferase C-terminal" evidence="12">
    <location>
        <begin position="246"/>
        <end position="435"/>
    </location>
</feature>
<keyword evidence="9 10" id="KW-0119">Carbohydrate metabolism</keyword>